<feature type="transmembrane region" description="Helical" evidence="1">
    <location>
        <begin position="97"/>
        <end position="118"/>
    </location>
</feature>
<gene>
    <name evidence="2" type="ordered locus">LMM7_1022</name>
</gene>
<dbReference type="HOGENOM" id="CLU_1813458_0_0_9"/>
<evidence type="ECO:0000313" key="2">
    <source>
        <dbReference type="EMBL" id="AEH92027.1"/>
    </source>
</evidence>
<proteinExistence type="predicted"/>
<feature type="transmembrane region" description="Helical" evidence="1">
    <location>
        <begin position="12"/>
        <end position="29"/>
    </location>
</feature>
<sequence>MSTKLIQFIQSVCIIFSASIITMICSYIATGESEVVVIRDIFIMLGFSIVTTFVQQLFFNNSVKTKLAFYSRLIAFFFFIGAAILGLGWLLDWYHNIAGFMIIFGFICVTFLVMHIFFTLRDTKFSNEINQKLAEMRERETK</sequence>
<dbReference type="PATRIC" id="fig|1030009.3.peg.1009"/>
<feature type="transmembrane region" description="Helical" evidence="1">
    <location>
        <begin position="71"/>
        <end position="91"/>
    </location>
</feature>
<dbReference type="SUPFAM" id="SSF103473">
    <property type="entry name" value="MFS general substrate transporter"/>
    <property type="match status" value="1"/>
</dbReference>
<evidence type="ECO:0000313" key="3">
    <source>
        <dbReference type="Proteomes" id="UP000000486"/>
    </source>
</evidence>
<reference evidence="2 3" key="1">
    <citation type="journal article" date="2011" name="J. Bacteriol.">
        <title>Genome sequence of the nonpathogenic Listeria monocytogenes serovar 4a strain M7.</title>
        <authorList>
            <person name="Chen J."/>
            <person name="Xia Y."/>
            <person name="Cheng C."/>
            <person name="Fang C."/>
            <person name="Shan Y."/>
            <person name="Jin G."/>
            <person name="Fang W."/>
        </authorList>
    </citation>
    <scope>NUCLEOTIDE SEQUENCE [LARGE SCALE GENOMIC DNA]</scope>
    <source>
        <strain evidence="2 3">M7</strain>
    </source>
</reference>
<keyword evidence="1" id="KW-0812">Transmembrane</keyword>
<dbReference type="RefSeq" id="WP_003729834.1">
    <property type="nucleotide sequence ID" value="NC_017537.1"/>
</dbReference>
<protein>
    <recommendedName>
        <fullName evidence="4">DUF3021 domain-containing protein</fullName>
    </recommendedName>
</protein>
<name>A0A0E0UUA6_LISMM</name>
<organism evidence="2 3">
    <name type="scientific">Listeria monocytogenes serotype 4a (strain M7)</name>
    <dbReference type="NCBI Taxonomy" id="1030009"/>
    <lineage>
        <taxon>Bacteria</taxon>
        <taxon>Bacillati</taxon>
        <taxon>Bacillota</taxon>
        <taxon>Bacilli</taxon>
        <taxon>Bacillales</taxon>
        <taxon>Listeriaceae</taxon>
        <taxon>Listeria</taxon>
    </lineage>
</organism>
<accession>A0A0E0UUA6</accession>
<dbReference type="AlphaFoldDB" id="A0A0E0UUA6"/>
<evidence type="ECO:0008006" key="4">
    <source>
        <dbReference type="Google" id="ProtNLM"/>
    </source>
</evidence>
<dbReference type="KEGG" id="lmq:LMM7_1022"/>
<dbReference type="Proteomes" id="UP000000486">
    <property type="component" value="Chromosome"/>
</dbReference>
<keyword evidence="1" id="KW-0472">Membrane</keyword>
<keyword evidence="1" id="KW-1133">Transmembrane helix</keyword>
<dbReference type="InterPro" id="IPR036259">
    <property type="entry name" value="MFS_trans_sf"/>
</dbReference>
<feature type="transmembrane region" description="Helical" evidence="1">
    <location>
        <begin position="41"/>
        <end position="59"/>
    </location>
</feature>
<evidence type="ECO:0000256" key="1">
    <source>
        <dbReference type="SAM" id="Phobius"/>
    </source>
</evidence>
<dbReference type="EMBL" id="CP002816">
    <property type="protein sequence ID" value="AEH92027.1"/>
    <property type="molecule type" value="Genomic_DNA"/>
</dbReference>